<dbReference type="RefSeq" id="WP_162524161.1">
    <property type="nucleotide sequence ID" value="NZ_CAWOZU010000018.1"/>
</dbReference>
<dbReference type="Pfam" id="PF13988">
    <property type="entry name" value="DUF4225"/>
    <property type="match status" value="1"/>
</dbReference>
<dbReference type="Proteomes" id="UP000481739">
    <property type="component" value="Unassembled WGS sequence"/>
</dbReference>
<evidence type="ECO:0000313" key="1">
    <source>
        <dbReference type="EMBL" id="MQL48475.1"/>
    </source>
</evidence>
<gene>
    <name evidence="1" type="ORF">GEA64_11100</name>
</gene>
<protein>
    <submittedName>
        <fullName evidence="1">DUF4225 domain-containing protein</fullName>
    </submittedName>
</protein>
<dbReference type="EMBL" id="WHZZ01000003">
    <property type="protein sequence ID" value="MQL48475.1"/>
    <property type="molecule type" value="Genomic_DNA"/>
</dbReference>
<name>A0A7C9GQ98_9GAMM</name>
<accession>A0A7C9GQ98</accession>
<proteinExistence type="predicted"/>
<reference evidence="1 2" key="1">
    <citation type="journal article" date="2019" name="Nature">
        <title>A new antibiotic selectively kills Gram-negative pathogens.</title>
        <authorList>
            <person name="Imai Y."/>
            <person name="Meyer K.J."/>
            <person name="Iinishi A."/>
            <person name="Favre-Godal Q."/>
            <person name="Green R."/>
            <person name="Manuse S."/>
            <person name="Caboni M."/>
            <person name="Mori M."/>
            <person name="Niles S."/>
            <person name="Ghiglieri M."/>
            <person name="Honrao C."/>
            <person name="Ma X."/>
            <person name="Guo J.J."/>
            <person name="Makriyannis A."/>
            <person name="Linares-Otoya L."/>
            <person name="Boehringer N."/>
            <person name="Wuisan Z.G."/>
            <person name="Kaur H."/>
            <person name="Wu R."/>
            <person name="Mateus A."/>
            <person name="Typas A."/>
            <person name="Savitski M.M."/>
            <person name="Espinoza J.L."/>
            <person name="O'Rourke A."/>
            <person name="Nelson K.E."/>
            <person name="Hiller S."/>
            <person name="Noinaj N."/>
            <person name="Schaeberle T.F."/>
            <person name="D'Onofrio A."/>
            <person name="Lewis K."/>
        </authorList>
    </citation>
    <scope>NUCLEOTIDE SEQUENCE [LARGE SCALE GENOMIC DNA]</scope>
    <source>
        <strain evidence="1 2">HGB 1456</strain>
    </source>
</reference>
<comment type="caution">
    <text evidence="1">The sequence shown here is derived from an EMBL/GenBank/DDBJ whole genome shotgun (WGS) entry which is preliminary data.</text>
</comment>
<dbReference type="InterPro" id="IPR025320">
    <property type="entry name" value="DUF4225"/>
</dbReference>
<sequence>MLKPKAWRLFKYINQDYIRSYKNMNGYAL</sequence>
<organism evidence="1 2">
    <name type="scientific">Photorhabdus khanii</name>
    <dbReference type="NCBI Taxonomy" id="1004150"/>
    <lineage>
        <taxon>Bacteria</taxon>
        <taxon>Pseudomonadati</taxon>
        <taxon>Pseudomonadota</taxon>
        <taxon>Gammaproteobacteria</taxon>
        <taxon>Enterobacterales</taxon>
        <taxon>Morganellaceae</taxon>
        <taxon>Photorhabdus</taxon>
    </lineage>
</organism>
<evidence type="ECO:0000313" key="2">
    <source>
        <dbReference type="Proteomes" id="UP000481739"/>
    </source>
</evidence>
<dbReference type="AlphaFoldDB" id="A0A7C9GQ98"/>